<reference evidence="2" key="1">
    <citation type="journal article" date="2021" name="PeerJ">
        <title>Extensive microbial diversity within the chicken gut microbiome revealed by metagenomics and culture.</title>
        <authorList>
            <person name="Gilroy R."/>
            <person name="Ravi A."/>
            <person name="Getino M."/>
            <person name="Pursley I."/>
            <person name="Horton D.L."/>
            <person name="Alikhan N.F."/>
            <person name="Baker D."/>
            <person name="Gharbi K."/>
            <person name="Hall N."/>
            <person name="Watson M."/>
            <person name="Adriaenssens E.M."/>
            <person name="Foster-Nyarko E."/>
            <person name="Jarju S."/>
            <person name="Secka A."/>
            <person name="Antonio M."/>
            <person name="Oren A."/>
            <person name="Chaudhuri R.R."/>
            <person name="La Ragione R."/>
            <person name="Hildebrand F."/>
            <person name="Pallen M.J."/>
        </authorList>
    </citation>
    <scope>NUCLEOTIDE SEQUENCE</scope>
    <source>
        <strain evidence="2">F6-6636</strain>
    </source>
</reference>
<dbReference type="GO" id="GO:0016787">
    <property type="term" value="F:hydrolase activity"/>
    <property type="evidence" value="ECO:0007669"/>
    <property type="project" value="UniProtKB-KW"/>
</dbReference>
<accession>A0A948X2Y2</accession>
<dbReference type="EMBL" id="JAHLFS010000031">
    <property type="protein sequence ID" value="MBU3851520.1"/>
    <property type="molecule type" value="Genomic_DNA"/>
</dbReference>
<gene>
    <name evidence="2" type="ORF">H9901_02360</name>
</gene>
<reference evidence="2" key="2">
    <citation type="submission" date="2021-04" db="EMBL/GenBank/DDBJ databases">
        <authorList>
            <person name="Gilroy R."/>
        </authorList>
    </citation>
    <scope>NUCLEOTIDE SEQUENCE</scope>
    <source>
        <strain evidence="2">F6-6636</strain>
    </source>
</reference>
<sequence length="284" mass="32695">MKINKQKIMRILLLTGITGIMARQIANTPVANKSLNLKNKNNDYNYDNIPTLFIHGTWGTASTYNHMIATYQRHNLAQKVLTVFIGPFGKIKYYGKWQATPVNPLIQVIFQRNFDTGFETEAHWLANLLVDLKHRFNIKQYNIVAHSWGGSAAVLTVTRYGAINNLPRLNKMILLATPVNEILGCHDHVSRQQLPFKTDRLYREMLVNKNNIPPEAIVNNIYGTINQQLLTDGEVPLSQAQALAHIFQDQVTTYNEYYFNHVIHSHFHTKSYMIKLIADLLWHK</sequence>
<proteinExistence type="predicted"/>
<feature type="chain" id="PRO_5038105580" evidence="1">
    <location>
        <begin position="23"/>
        <end position="284"/>
    </location>
</feature>
<dbReference type="SUPFAM" id="SSF53474">
    <property type="entry name" value="alpha/beta-Hydrolases"/>
    <property type="match status" value="1"/>
</dbReference>
<evidence type="ECO:0000313" key="3">
    <source>
        <dbReference type="Proteomes" id="UP000777303"/>
    </source>
</evidence>
<dbReference type="InterPro" id="IPR010315">
    <property type="entry name" value="DUF915_hydro-like"/>
</dbReference>
<protein>
    <submittedName>
        <fullName evidence="2">Alpha/beta hydrolase</fullName>
    </submittedName>
</protein>
<comment type="caution">
    <text evidence="2">The sequence shown here is derived from an EMBL/GenBank/DDBJ whole genome shotgun (WGS) entry which is preliminary data.</text>
</comment>
<dbReference type="Pfam" id="PF06028">
    <property type="entry name" value="DUF915"/>
    <property type="match status" value="1"/>
</dbReference>
<dbReference type="AlphaFoldDB" id="A0A948X2Y2"/>
<evidence type="ECO:0000313" key="2">
    <source>
        <dbReference type="EMBL" id="MBU3851520.1"/>
    </source>
</evidence>
<name>A0A948X2Y2_9LACO</name>
<organism evidence="2 3">
    <name type="scientific">Candidatus Paralactobacillus gallistercoris</name>
    <dbReference type="NCBI Taxonomy" id="2838724"/>
    <lineage>
        <taxon>Bacteria</taxon>
        <taxon>Bacillati</taxon>
        <taxon>Bacillota</taxon>
        <taxon>Bacilli</taxon>
        <taxon>Lactobacillales</taxon>
        <taxon>Lactobacillaceae</taxon>
        <taxon>Lactobacillus</taxon>
    </lineage>
</organism>
<keyword evidence="1" id="KW-0732">Signal</keyword>
<evidence type="ECO:0000256" key="1">
    <source>
        <dbReference type="SAM" id="SignalP"/>
    </source>
</evidence>
<keyword evidence="2" id="KW-0378">Hydrolase</keyword>
<dbReference type="Gene3D" id="3.40.50.1820">
    <property type="entry name" value="alpha/beta hydrolase"/>
    <property type="match status" value="1"/>
</dbReference>
<feature type="signal peptide" evidence="1">
    <location>
        <begin position="1"/>
        <end position="22"/>
    </location>
</feature>
<dbReference type="InterPro" id="IPR029058">
    <property type="entry name" value="AB_hydrolase_fold"/>
</dbReference>
<dbReference type="Proteomes" id="UP000777303">
    <property type="component" value="Unassembled WGS sequence"/>
</dbReference>